<dbReference type="CDD" id="cd20704">
    <property type="entry name" value="Orc3"/>
    <property type="match status" value="1"/>
</dbReference>
<evidence type="ECO:0000313" key="9">
    <source>
        <dbReference type="EMBL" id="SGZ52725.1"/>
    </source>
</evidence>
<dbReference type="InterPro" id="IPR040855">
    <property type="entry name" value="ORC_WH_C"/>
</dbReference>
<keyword evidence="5" id="KW-0539">Nucleus</keyword>
<feature type="compositionally biased region" description="Acidic residues" evidence="6">
    <location>
        <begin position="157"/>
        <end position="186"/>
    </location>
</feature>
<dbReference type="Proteomes" id="UP000182334">
    <property type="component" value="Chromosome III"/>
</dbReference>
<feature type="domain" description="Origin recognition complex subunit 3 winged helix C-terminal" evidence="8">
    <location>
        <begin position="585"/>
        <end position="722"/>
    </location>
</feature>
<feature type="domain" description="Origin recognition complex subunit 3 N-terminal" evidence="7">
    <location>
        <begin position="9"/>
        <end position="354"/>
    </location>
</feature>
<dbReference type="GO" id="GO:0031261">
    <property type="term" value="C:DNA replication preinitiation complex"/>
    <property type="evidence" value="ECO:0007669"/>
    <property type="project" value="TreeGrafter"/>
</dbReference>
<dbReference type="InterPro" id="IPR020795">
    <property type="entry name" value="ORC3"/>
</dbReference>
<organism evidence="9 10">
    <name type="scientific">Sungouiella intermedia</name>
    <dbReference type="NCBI Taxonomy" id="45354"/>
    <lineage>
        <taxon>Eukaryota</taxon>
        <taxon>Fungi</taxon>
        <taxon>Dikarya</taxon>
        <taxon>Ascomycota</taxon>
        <taxon>Saccharomycotina</taxon>
        <taxon>Pichiomycetes</taxon>
        <taxon>Metschnikowiaceae</taxon>
        <taxon>Sungouiella</taxon>
    </lineage>
</organism>
<evidence type="ECO:0000259" key="8">
    <source>
        <dbReference type="Pfam" id="PF18137"/>
    </source>
</evidence>
<evidence type="ECO:0000256" key="1">
    <source>
        <dbReference type="ARBA" id="ARBA00004123"/>
    </source>
</evidence>
<evidence type="ECO:0000256" key="3">
    <source>
        <dbReference type="ARBA" id="ARBA00022705"/>
    </source>
</evidence>
<evidence type="ECO:0000256" key="6">
    <source>
        <dbReference type="SAM" id="MobiDB-lite"/>
    </source>
</evidence>
<dbReference type="PANTHER" id="PTHR12748:SF0">
    <property type="entry name" value="ORIGIN RECOGNITION COMPLEX SUBUNIT 3"/>
    <property type="match status" value="1"/>
</dbReference>
<dbReference type="GO" id="GO:0005656">
    <property type="term" value="C:nuclear pre-replicative complex"/>
    <property type="evidence" value="ECO:0007669"/>
    <property type="project" value="TreeGrafter"/>
</dbReference>
<dbReference type="GO" id="GO:0005664">
    <property type="term" value="C:nuclear origin of replication recognition complex"/>
    <property type="evidence" value="ECO:0007669"/>
    <property type="project" value="InterPro"/>
</dbReference>
<keyword evidence="3" id="KW-0235">DNA replication</keyword>
<comment type="similarity">
    <text evidence="2">Belongs to the ORC3 family.</text>
</comment>
<protein>
    <submittedName>
        <fullName evidence="9">CIC11C00000004789</fullName>
    </submittedName>
</protein>
<evidence type="ECO:0000313" key="10">
    <source>
        <dbReference type="Proteomes" id="UP000182334"/>
    </source>
</evidence>
<dbReference type="PANTHER" id="PTHR12748">
    <property type="entry name" value="ORIGIN RECOGNITION COMPLEX SUBUNIT 3"/>
    <property type="match status" value="1"/>
</dbReference>
<proteinExistence type="inferred from homology"/>
<sequence length="725" mass="83030">MKRLLDPTSQKTHYVIAKRQKRNFDKESVFCKLPGESAEHLEHRYALYTKVWAHQLGAIRAILNSANNDLFARLLQCIKDPLTEQLGVVYLALSSNTANNLRVLDDFSEYAAGRGEGMTIRLVRLNSKECFNVKAAVREVVKQVVHGHTRREKMDEIKEEDIDGDGEGEGDGDEEDEENEDNDENDIANGDHGGRISYDFGIVEEWASSLTSESHPVRIVVMLEDTNAFSNEILNQLLQLFSVYATRSPLKVVMGLSSKNVSDWINSNITSKLRTLISGCKLVAKDNKDIGFQVVDDILLQNEITSENPLLLDAQLSLIVLGRFENSNNSIDSLITELKLAYMTHFYQLPLSALVDPHFVPVHSHYDALRKLSSFKTHMEYLLHTFKGMKKESAEWTEALQTMKSLLSSDEELGVLFNNAKLTFQNYQNSVMNAVNLIYFLSGGEKHRFQIYKLVTNNQLINSVYLRDVLKRVQTYDSARIATVVDFINSEVIKTRIGGITDKYIISLQEKLQGANLTINKSIIDHITEYLHSNKNLNMKISDNLFNEVLTINGGISELDELRSSVNLEENYHNLMIHIIRPKLREIIEAGLDEPRKYLRNPLLLENVKGTTSKLTGPLLSRLYHVYKDAPVNINMWDFYVAFKLSLQREGVIKEIKKALELEKFDTEVKKEYQQLVQAAEKDEKEWDKVVYSWFLQSCFELSNMGFMREKSKGDYVEKMIWKNL</sequence>
<dbReference type="STRING" id="45354.A0A1L0G8D6"/>
<name>A0A1L0G8D6_9ASCO</name>
<dbReference type="OrthoDB" id="10265211at2759"/>
<evidence type="ECO:0000256" key="5">
    <source>
        <dbReference type="ARBA" id="ARBA00023242"/>
    </source>
</evidence>
<dbReference type="InterPro" id="IPR045667">
    <property type="entry name" value="ORC3_N"/>
</dbReference>
<feature type="region of interest" description="Disordered" evidence="6">
    <location>
        <begin position="149"/>
        <end position="192"/>
    </location>
</feature>
<evidence type="ECO:0000259" key="7">
    <source>
        <dbReference type="Pfam" id="PF07034"/>
    </source>
</evidence>
<dbReference type="Pfam" id="PF07034">
    <property type="entry name" value="ORC3_N"/>
    <property type="match status" value="1"/>
</dbReference>
<dbReference type="Pfam" id="PF18137">
    <property type="entry name" value="WHD_ORC"/>
    <property type="match status" value="1"/>
</dbReference>
<dbReference type="AlphaFoldDB" id="A0A1L0G8D6"/>
<gene>
    <name evidence="9" type="ORF">SAMEA4029010_CIC11G00000004789</name>
</gene>
<dbReference type="GO" id="GO:0006270">
    <property type="term" value="P:DNA replication initiation"/>
    <property type="evidence" value="ECO:0007669"/>
    <property type="project" value="TreeGrafter"/>
</dbReference>
<accession>A0A1L0G8D6</accession>
<dbReference type="EMBL" id="LT635758">
    <property type="protein sequence ID" value="SGZ52725.1"/>
    <property type="molecule type" value="Genomic_DNA"/>
</dbReference>
<keyword evidence="10" id="KW-1185">Reference proteome</keyword>
<comment type="subcellular location">
    <subcellularLocation>
        <location evidence="1">Nucleus</location>
    </subcellularLocation>
</comment>
<evidence type="ECO:0000256" key="4">
    <source>
        <dbReference type="ARBA" id="ARBA00023125"/>
    </source>
</evidence>
<dbReference type="GO" id="GO:0003688">
    <property type="term" value="F:DNA replication origin binding"/>
    <property type="evidence" value="ECO:0007669"/>
    <property type="project" value="TreeGrafter"/>
</dbReference>
<keyword evidence="4" id="KW-0238">DNA-binding</keyword>
<reference evidence="9 10" key="1">
    <citation type="submission" date="2016-10" db="EMBL/GenBank/DDBJ databases">
        <authorList>
            <person name="de Groot N.N."/>
        </authorList>
    </citation>
    <scope>NUCLEOTIDE SEQUENCE [LARGE SCALE GENOMIC DNA]</scope>
    <source>
        <strain evidence="9 10">CBS 141442</strain>
    </source>
</reference>
<evidence type="ECO:0000256" key="2">
    <source>
        <dbReference type="ARBA" id="ARBA00010977"/>
    </source>
</evidence>